<comment type="similarity">
    <text evidence="1">Belongs to the GSP E family.</text>
</comment>
<proteinExistence type="inferred from homology"/>
<dbReference type="GO" id="GO:0005524">
    <property type="term" value="F:ATP binding"/>
    <property type="evidence" value="ECO:0007669"/>
    <property type="project" value="UniProtKB-KW"/>
</dbReference>
<evidence type="ECO:0000256" key="3">
    <source>
        <dbReference type="ARBA" id="ARBA00022840"/>
    </source>
</evidence>
<evidence type="ECO:0000313" key="5">
    <source>
        <dbReference type="EMBL" id="CUB03436.1"/>
    </source>
</evidence>
<organism evidence="5 6">
    <name type="scientific">Marinomonas fungiae</name>
    <dbReference type="NCBI Taxonomy" id="1137284"/>
    <lineage>
        <taxon>Bacteria</taxon>
        <taxon>Pseudomonadati</taxon>
        <taxon>Pseudomonadota</taxon>
        <taxon>Gammaproteobacteria</taxon>
        <taxon>Oceanospirillales</taxon>
        <taxon>Oceanospirillaceae</taxon>
        <taxon>Marinomonas</taxon>
    </lineage>
</organism>
<dbReference type="PANTHER" id="PTHR30258:SF2">
    <property type="entry name" value="COMG OPERON PROTEIN 1"/>
    <property type="match status" value="1"/>
</dbReference>
<evidence type="ECO:0000256" key="1">
    <source>
        <dbReference type="ARBA" id="ARBA00006611"/>
    </source>
</evidence>
<dbReference type="AlphaFoldDB" id="A0A0K6IK25"/>
<dbReference type="GO" id="GO:0016887">
    <property type="term" value="F:ATP hydrolysis activity"/>
    <property type="evidence" value="ECO:0007669"/>
    <property type="project" value="TreeGrafter"/>
</dbReference>
<dbReference type="OrthoDB" id="9776961at2"/>
<dbReference type="SUPFAM" id="SSF52540">
    <property type="entry name" value="P-loop containing nucleoside triphosphate hydrolases"/>
    <property type="match status" value="1"/>
</dbReference>
<feature type="domain" description="Bacterial type II secretion system protein E" evidence="4">
    <location>
        <begin position="196"/>
        <end position="210"/>
    </location>
</feature>
<dbReference type="Pfam" id="PF00437">
    <property type="entry name" value="T2SSE"/>
    <property type="match status" value="1"/>
</dbReference>
<dbReference type="RefSeq" id="WP_055462391.1">
    <property type="nucleotide sequence ID" value="NZ_CYHG01000003.1"/>
</dbReference>
<dbReference type="CDD" id="cd01129">
    <property type="entry name" value="PulE-GspE-like"/>
    <property type="match status" value="1"/>
</dbReference>
<dbReference type="STRING" id="1137284.GCA_001418205_01287"/>
<evidence type="ECO:0000259" key="4">
    <source>
        <dbReference type="PROSITE" id="PS00662"/>
    </source>
</evidence>
<keyword evidence="3" id="KW-0067">ATP-binding</keyword>
<dbReference type="PANTHER" id="PTHR30258">
    <property type="entry name" value="TYPE II SECRETION SYSTEM PROTEIN GSPE-RELATED"/>
    <property type="match status" value="1"/>
</dbReference>
<dbReference type="Gene3D" id="3.40.50.300">
    <property type="entry name" value="P-loop containing nucleotide triphosphate hydrolases"/>
    <property type="match status" value="1"/>
</dbReference>
<protein>
    <submittedName>
        <fullName evidence="5">Type II/IV secretion system protein</fullName>
    </submittedName>
</protein>
<sequence>MNLDQLLLKTIELKASDLHLHIQQDNVQARWRIAGRLTPRSSYTNGNTLANRIKISAQLNIAEMRRIQEGQFNFSHNNHSYCIRVSVMCSDQGEKFALRILTSSIKKPLNELGINARALETLKRTIEQPHGLVLVCGATGSGKTTTLYSCIDEINDGSRAIFTIEDPVEIPTETLYQFEPNPSLDISTHDLLKAFMRQDPDVIMVGEIRDAKTADLAIAAALTGHLVFATLHTNSALNVVHRCKNWNVDYFAFASTIKLIIHQCMDYHEGQQSPIFTTLKPQWQEKLPSCYDELIQNSALWQQVDGESL</sequence>
<evidence type="ECO:0000256" key="2">
    <source>
        <dbReference type="ARBA" id="ARBA00022741"/>
    </source>
</evidence>
<dbReference type="Proteomes" id="UP000182769">
    <property type="component" value="Unassembled WGS sequence"/>
</dbReference>
<dbReference type="GO" id="GO:0005886">
    <property type="term" value="C:plasma membrane"/>
    <property type="evidence" value="ECO:0007669"/>
    <property type="project" value="TreeGrafter"/>
</dbReference>
<dbReference type="InterPro" id="IPR027417">
    <property type="entry name" value="P-loop_NTPase"/>
</dbReference>
<dbReference type="InterPro" id="IPR001482">
    <property type="entry name" value="T2SS/T4SS_dom"/>
</dbReference>
<keyword evidence="2" id="KW-0547">Nucleotide-binding</keyword>
<reference evidence="6" key="1">
    <citation type="submission" date="2015-08" db="EMBL/GenBank/DDBJ databases">
        <authorList>
            <person name="Varghese N."/>
        </authorList>
    </citation>
    <scope>NUCLEOTIDE SEQUENCE [LARGE SCALE GENOMIC DNA]</scope>
    <source>
        <strain evidence="6">JCM 18476</strain>
    </source>
</reference>
<evidence type="ECO:0000313" key="6">
    <source>
        <dbReference type="Proteomes" id="UP000182769"/>
    </source>
</evidence>
<accession>A0A0K6IK25</accession>
<dbReference type="PROSITE" id="PS00662">
    <property type="entry name" value="T2SP_E"/>
    <property type="match status" value="1"/>
</dbReference>
<keyword evidence="6" id="KW-1185">Reference proteome</keyword>
<gene>
    <name evidence="5" type="ORF">Ga0061065_103287</name>
</gene>
<name>A0A0K6IK25_9GAMM</name>
<dbReference type="EMBL" id="CYHG01000003">
    <property type="protein sequence ID" value="CUB03436.1"/>
    <property type="molecule type" value="Genomic_DNA"/>
</dbReference>
<dbReference type="Gene3D" id="3.30.450.90">
    <property type="match status" value="1"/>
</dbReference>